<dbReference type="SMART" id="SM00060">
    <property type="entry name" value="FN3"/>
    <property type="match status" value="3"/>
</dbReference>
<dbReference type="CDD" id="cd00063">
    <property type="entry name" value="FN3"/>
    <property type="match status" value="3"/>
</dbReference>
<evidence type="ECO:0000259" key="1">
    <source>
        <dbReference type="PROSITE" id="PS50853"/>
    </source>
</evidence>
<dbReference type="InterPro" id="IPR050713">
    <property type="entry name" value="RTP_Phos/Ushers"/>
</dbReference>
<dbReference type="Proteomes" id="UP000821853">
    <property type="component" value="Chromosome 10"/>
</dbReference>
<reference evidence="2 3" key="1">
    <citation type="journal article" date="2020" name="Cell">
        <title>Large-Scale Comparative Analyses of Tick Genomes Elucidate Their Genetic Diversity and Vector Capacities.</title>
        <authorList>
            <consortium name="Tick Genome and Microbiome Consortium (TIGMIC)"/>
            <person name="Jia N."/>
            <person name="Wang J."/>
            <person name="Shi W."/>
            <person name="Du L."/>
            <person name="Sun Y."/>
            <person name="Zhan W."/>
            <person name="Jiang J.F."/>
            <person name="Wang Q."/>
            <person name="Zhang B."/>
            <person name="Ji P."/>
            <person name="Bell-Sakyi L."/>
            <person name="Cui X.M."/>
            <person name="Yuan T.T."/>
            <person name="Jiang B.G."/>
            <person name="Yang W.F."/>
            <person name="Lam T.T."/>
            <person name="Chang Q.C."/>
            <person name="Ding S.J."/>
            <person name="Wang X.J."/>
            <person name="Zhu J.G."/>
            <person name="Ruan X.D."/>
            <person name="Zhao L."/>
            <person name="Wei J.T."/>
            <person name="Ye R.Z."/>
            <person name="Que T.C."/>
            <person name="Du C.H."/>
            <person name="Zhou Y.H."/>
            <person name="Cheng J.X."/>
            <person name="Dai P.F."/>
            <person name="Guo W.B."/>
            <person name="Han X.H."/>
            <person name="Huang E.J."/>
            <person name="Li L.F."/>
            <person name="Wei W."/>
            <person name="Gao Y.C."/>
            <person name="Liu J.Z."/>
            <person name="Shao H.Z."/>
            <person name="Wang X."/>
            <person name="Wang C.C."/>
            <person name="Yang T.C."/>
            <person name="Huo Q.B."/>
            <person name="Li W."/>
            <person name="Chen H.Y."/>
            <person name="Chen S.E."/>
            <person name="Zhou L.G."/>
            <person name="Ni X.B."/>
            <person name="Tian J.H."/>
            <person name="Sheng Y."/>
            <person name="Liu T."/>
            <person name="Pan Y.S."/>
            <person name="Xia L.Y."/>
            <person name="Li J."/>
            <person name="Zhao F."/>
            <person name="Cao W.C."/>
        </authorList>
    </citation>
    <scope>NUCLEOTIDE SEQUENCE [LARGE SCALE GENOMIC DNA]</scope>
    <source>
        <strain evidence="2">HaeL-2018</strain>
    </source>
</reference>
<dbReference type="PROSITE" id="PS50853">
    <property type="entry name" value="FN3"/>
    <property type="match status" value="3"/>
</dbReference>
<dbReference type="InterPro" id="IPR013783">
    <property type="entry name" value="Ig-like_fold"/>
</dbReference>
<sequence>MPRPASEEASTHVTLPLATTGEHVQTGAKRVQQCRKATGIVAAGERRLKRFKRSRAANPLSPEEWNSPEIWYRVYYRRAGERSEPRKKDLRKLGNVGLYVVPVGEENYYSPYEVQVQAVNVVGEGPVSEPEEVYSAEGMPQVQPSGVYAVPYNSTALNVTWNPLDVTREKIRGRLIGHRIKYWRSDLDRELDSLILLKRGSQNWGLIVGLQPNTEYWTVVMAYNEAGSGPESEYAVAKTFKAAPLRPPTSVRVHAVSPTSVRVTWRGVLPSIEEESIQGYKVRYWEADQDLPSAKEVYKQLDGEDLEAVVSGLVPGKVYKLRVLAWSFGGDGKMSSPPWEFRVGILQWLLHTVVDSTRMRPRPSSARVSGTVSWLLCGGTKVSELVGRRDGVCVPGRGRPDHERGPAAAAVPGVPGRPIALLVSAAPPACSGAASARNELLSMSTVHAGQQGL</sequence>
<dbReference type="SUPFAM" id="SSF49265">
    <property type="entry name" value="Fibronectin type III"/>
    <property type="match status" value="2"/>
</dbReference>
<organism evidence="2 3">
    <name type="scientific">Haemaphysalis longicornis</name>
    <name type="common">Bush tick</name>
    <dbReference type="NCBI Taxonomy" id="44386"/>
    <lineage>
        <taxon>Eukaryota</taxon>
        <taxon>Metazoa</taxon>
        <taxon>Ecdysozoa</taxon>
        <taxon>Arthropoda</taxon>
        <taxon>Chelicerata</taxon>
        <taxon>Arachnida</taxon>
        <taxon>Acari</taxon>
        <taxon>Parasitiformes</taxon>
        <taxon>Ixodida</taxon>
        <taxon>Ixodoidea</taxon>
        <taxon>Ixodidae</taxon>
        <taxon>Haemaphysalinae</taxon>
        <taxon>Haemaphysalis</taxon>
    </lineage>
</organism>
<comment type="caution">
    <text evidence="2">The sequence shown here is derived from an EMBL/GenBank/DDBJ whole genome shotgun (WGS) entry which is preliminary data.</text>
</comment>
<dbReference type="Pfam" id="PF00041">
    <property type="entry name" value="fn3"/>
    <property type="match status" value="2"/>
</dbReference>
<dbReference type="AlphaFoldDB" id="A0A9J6FNP7"/>
<proteinExistence type="predicted"/>
<feature type="domain" description="Fibronectin type-III" evidence="1">
    <location>
        <begin position="143"/>
        <end position="242"/>
    </location>
</feature>
<dbReference type="InterPro" id="IPR003961">
    <property type="entry name" value="FN3_dom"/>
</dbReference>
<dbReference type="Gene3D" id="2.60.40.10">
    <property type="entry name" value="Immunoglobulins"/>
    <property type="match status" value="3"/>
</dbReference>
<feature type="domain" description="Fibronectin type-III" evidence="1">
    <location>
        <begin position="247"/>
        <end position="346"/>
    </location>
</feature>
<dbReference type="OrthoDB" id="3666223at2759"/>
<accession>A0A9J6FNP7</accession>
<dbReference type="PANTHER" id="PTHR46957">
    <property type="entry name" value="CYTOKINE RECEPTOR"/>
    <property type="match status" value="1"/>
</dbReference>
<dbReference type="EMBL" id="JABSTR010000002">
    <property type="protein sequence ID" value="KAH9364802.1"/>
    <property type="molecule type" value="Genomic_DNA"/>
</dbReference>
<protein>
    <recommendedName>
        <fullName evidence="1">Fibronectin type-III domain-containing protein</fullName>
    </recommendedName>
</protein>
<keyword evidence="3" id="KW-1185">Reference proteome</keyword>
<name>A0A9J6FNP7_HAELO</name>
<evidence type="ECO:0000313" key="2">
    <source>
        <dbReference type="EMBL" id="KAH9364802.1"/>
    </source>
</evidence>
<dbReference type="GO" id="GO:0016020">
    <property type="term" value="C:membrane"/>
    <property type="evidence" value="ECO:0007669"/>
    <property type="project" value="UniProtKB-SubCell"/>
</dbReference>
<dbReference type="InterPro" id="IPR036116">
    <property type="entry name" value="FN3_sf"/>
</dbReference>
<evidence type="ECO:0000313" key="3">
    <source>
        <dbReference type="Proteomes" id="UP000821853"/>
    </source>
</evidence>
<dbReference type="PANTHER" id="PTHR46957:SF3">
    <property type="entry name" value="CYTOKINE RECEPTOR"/>
    <property type="match status" value="1"/>
</dbReference>
<dbReference type="VEuPathDB" id="VectorBase:HLOH_042484"/>
<feature type="domain" description="Fibronectin type-III" evidence="1">
    <location>
        <begin position="37"/>
        <end position="138"/>
    </location>
</feature>
<dbReference type="FunFam" id="2.60.40.10:FF:001529">
    <property type="entry name" value="Cell adhesion molecule"/>
    <property type="match status" value="1"/>
</dbReference>
<gene>
    <name evidence="2" type="ORF">HPB48_012735</name>
</gene>